<sequence>MTIETVFHQDLQSIEDLKALHAFCLRSFLPDQGELLVFGEGPDQARLLIIGEAPGEHEAETGRPFVGNAGRLLNKYLLKADIHREKAYLTNVIKVRPPGNRTPRISEVKEALPVLLRQIELVRPAIIVCLGSIAVQAVIDRKAKITEIRGDWQEKDGIRIMPAYHPSAVFRDENKRELLKQDLSEVGTALRLLEK</sequence>
<keyword evidence="6" id="KW-0378">Hydrolase</keyword>
<dbReference type="SUPFAM" id="SSF52141">
    <property type="entry name" value="Uracil-DNA glycosylase-like"/>
    <property type="match status" value="1"/>
</dbReference>
<proteinExistence type="inferred from homology"/>
<evidence type="ECO:0000256" key="7">
    <source>
        <dbReference type="ARBA" id="ARBA00023004"/>
    </source>
</evidence>
<dbReference type="SMART" id="SM00987">
    <property type="entry name" value="UreE_C"/>
    <property type="match status" value="1"/>
</dbReference>
<accession>A0A368W0A7</accession>
<keyword evidence="4" id="KW-0479">Metal-binding</keyword>
<feature type="domain" description="Uracil-DNA glycosylase-like" evidence="10">
    <location>
        <begin position="38"/>
        <end position="184"/>
    </location>
</feature>
<organism evidence="11 12">
    <name type="scientific">Paenibacillus prosopidis</name>
    <dbReference type="NCBI Taxonomy" id="630520"/>
    <lineage>
        <taxon>Bacteria</taxon>
        <taxon>Bacillati</taxon>
        <taxon>Bacillota</taxon>
        <taxon>Bacilli</taxon>
        <taxon>Bacillales</taxon>
        <taxon>Paenibacillaceae</taxon>
        <taxon>Paenibacillus</taxon>
    </lineage>
</organism>
<dbReference type="Proteomes" id="UP000252415">
    <property type="component" value="Unassembled WGS sequence"/>
</dbReference>
<comment type="caution">
    <text evidence="11">The sequence shown here is derived from an EMBL/GenBank/DDBJ whole genome shotgun (WGS) entry which is preliminary data.</text>
</comment>
<dbReference type="Pfam" id="PF03167">
    <property type="entry name" value="UDG"/>
    <property type="match status" value="1"/>
</dbReference>
<dbReference type="GO" id="GO:0051539">
    <property type="term" value="F:4 iron, 4 sulfur cluster binding"/>
    <property type="evidence" value="ECO:0007669"/>
    <property type="project" value="UniProtKB-KW"/>
</dbReference>
<dbReference type="InterPro" id="IPR005122">
    <property type="entry name" value="Uracil-DNA_glycosylase-like"/>
</dbReference>
<dbReference type="SMART" id="SM00986">
    <property type="entry name" value="UDG"/>
    <property type="match status" value="1"/>
</dbReference>
<dbReference type="InterPro" id="IPR036895">
    <property type="entry name" value="Uracil-DNA_glycosylase-like_sf"/>
</dbReference>
<dbReference type="GO" id="GO:0006281">
    <property type="term" value="P:DNA repair"/>
    <property type="evidence" value="ECO:0007669"/>
    <property type="project" value="UniProtKB-KW"/>
</dbReference>
<evidence type="ECO:0000256" key="6">
    <source>
        <dbReference type="ARBA" id="ARBA00022801"/>
    </source>
</evidence>
<evidence type="ECO:0000256" key="3">
    <source>
        <dbReference type="ARBA" id="ARBA00022485"/>
    </source>
</evidence>
<keyword evidence="8" id="KW-0411">Iron-sulfur</keyword>
<dbReference type="Gene3D" id="3.40.470.10">
    <property type="entry name" value="Uracil-DNA glycosylase-like domain"/>
    <property type="match status" value="1"/>
</dbReference>
<comment type="similarity">
    <text evidence="1">Belongs to the uracil-DNA glycosylase (UDG) superfamily. Type 4 (UDGa) family.</text>
</comment>
<keyword evidence="7" id="KW-0408">Iron</keyword>
<dbReference type="EMBL" id="QPJD01000007">
    <property type="protein sequence ID" value="RCW48101.1"/>
    <property type="molecule type" value="Genomic_DNA"/>
</dbReference>
<keyword evidence="12" id="KW-1185">Reference proteome</keyword>
<dbReference type="CDD" id="cd10030">
    <property type="entry name" value="UDG-F4_TTUDGA_SPO1dp_like"/>
    <property type="match status" value="1"/>
</dbReference>
<protein>
    <recommendedName>
        <fullName evidence="2">Type-4 uracil-DNA glycosylase</fullName>
    </recommendedName>
</protein>
<name>A0A368W0A7_9BACL</name>
<evidence type="ECO:0000256" key="5">
    <source>
        <dbReference type="ARBA" id="ARBA00022763"/>
    </source>
</evidence>
<dbReference type="InterPro" id="IPR051536">
    <property type="entry name" value="UDG_Type-4/5"/>
</dbReference>
<dbReference type="GO" id="GO:0097506">
    <property type="term" value="F:deaminated base DNA N-glycosylase activity"/>
    <property type="evidence" value="ECO:0007669"/>
    <property type="project" value="UniProtKB-ARBA"/>
</dbReference>
<keyword evidence="9" id="KW-0234">DNA repair</keyword>
<evidence type="ECO:0000256" key="2">
    <source>
        <dbReference type="ARBA" id="ARBA00019403"/>
    </source>
</evidence>
<evidence type="ECO:0000259" key="10">
    <source>
        <dbReference type="SMART" id="SM00986"/>
    </source>
</evidence>
<keyword evidence="5" id="KW-0227">DNA damage</keyword>
<evidence type="ECO:0000313" key="12">
    <source>
        <dbReference type="Proteomes" id="UP000252415"/>
    </source>
</evidence>
<evidence type="ECO:0000256" key="9">
    <source>
        <dbReference type="ARBA" id="ARBA00023204"/>
    </source>
</evidence>
<gene>
    <name evidence="11" type="ORF">DFP97_107304</name>
</gene>
<reference evidence="11 12" key="1">
    <citation type="submission" date="2018-07" db="EMBL/GenBank/DDBJ databases">
        <title>Genomic Encyclopedia of Type Strains, Phase III (KMG-III): the genomes of soil and plant-associated and newly described type strains.</title>
        <authorList>
            <person name="Whitman W."/>
        </authorList>
    </citation>
    <scope>NUCLEOTIDE SEQUENCE [LARGE SCALE GENOMIC DNA]</scope>
    <source>
        <strain evidence="11 12">CECT 7506</strain>
    </source>
</reference>
<evidence type="ECO:0000256" key="8">
    <source>
        <dbReference type="ARBA" id="ARBA00023014"/>
    </source>
</evidence>
<evidence type="ECO:0000256" key="4">
    <source>
        <dbReference type="ARBA" id="ARBA00022723"/>
    </source>
</evidence>
<dbReference type="PANTHER" id="PTHR33693">
    <property type="entry name" value="TYPE-5 URACIL-DNA GLYCOSYLASE"/>
    <property type="match status" value="1"/>
</dbReference>
<dbReference type="OrthoDB" id="5290748at2"/>
<dbReference type="InterPro" id="IPR005273">
    <property type="entry name" value="Ura-DNA_glyco_family4"/>
</dbReference>
<dbReference type="AlphaFoldDB" id="A0A368W0A7"/>
<dbReference type="PANTHER" id="PTHR33693:SF9">
    <property type="entry name" value="TYPE-4 URACIL-DNA GLYCOSYLASE"/>
    <property type="match status" value="1"/>
</dbReference>
<dbReference type="NCBIfam" id="TIGR00758">
    <property type="entry name" value="UDG_fam4"/>
    <property type="match status" value="1"/>
</dbReference>
<dbReference type="RefSeq" id="WP_114380516.1">
    <property type="nucleotide sequence ID" value="NZ_QPJD01000007.1"/>
</dbReference>
<evidence type="ECO:0000256" key="1">
    <source>
        <dbReference type="ARBA" id="ARBA00006521"/>
    </source>
</evidence>
<keyword evidence="3" id="KW-0004">4Fe-4S</keyword>
<evidence type="ECO:0000313" key="11">
    <source>
        <dbReference type="EMBL" id="RCW48101.1"/>
    </source>
</evidence>
<dbReference type="GO" id="GO:0046872">
    <property type="term" value="F:metal ion binding"/>
    <property type="evidence" value="ECO:0007669"/>
    <property type="project" value="UniProtKB-KW"/>
</dbReference>